<dbReference type="PANTHER" id="PTHR43394:SF1">
    <property type="entry name" value="ATP-BINDING CASSETTE SUB-FAMILY B MEMBER 10, MITOCHONDRIAL"/>
    <property type="match status" value="1"/>
</dbReference>
<dbReference type="AlphaFoldDB" id="A0A0F7SMQ2"/>
<organism evidence="11">
    <name type="scientific">Phaffia rhodozyma</name>
    <name type="common">Yeast</name>
    <name type="synonym">Xanthophyllomyces dendrorhous</name>
    <dbReference type="NCBI Taxonomy" id="264483"/>
    <lineage>
        <taxon>Eukaryota</taxon>
        <taxon>Fungi</taxon>
        <taxon>Dikarya</taxon>
        <taxon>Basidiomycota</taxon>
        <taxon>Agaricomycotina</taxon>
        <taxon>Tremellomycetes</taxon>
        <taxon>Cystofilobasidiales</taxon>
        <taxon>Mrakiaceae</taxon>
        <taxon>Phaffia</taxon>
    </lineage>
</organism>
<dbReference type="PANTHER" id="PTHR43394">
    <property type="entry name" value="ATP-DEPENDENT PERMEASE MDL1, MITOCHONDRIAL"/>
    <property type="match status" value="1"/>
</dbReference>
<dbReference type="GO" id="GO:0016887">
    <property type="term" value="F:ATP hydrolysis activity"/>
    <property type="evidence" value="ECO:0007669"/>
    <property type="project" value="InterPro"/>
</dbReference>
<dbReference type="GO" id="GO:0005743">
    <property type="term" value="C:mitochondrial inner membrane"/>
    <property type="evidence" value="ECO:0007669"/>
    <property type="project" value="TreeGrafter"/>
</dbReference>
<dbReference type="GO" id="GO:0005524">
    <property type="term" value="F:ATP binding"/>
    <property type="evidence" value="ECO:0007669"/>
    <property type="project" value="UniProtKB-KW"/>
</dbReference>
<dbReference type="Gene3D" id="3.40.50.300">
    <property type="entry name" value="P-loop containing nucleotide triphosphate hydrolases"/>
    <property type="match status" value="1"/>
</dbReference>
<evidence type="ECO:0000256" key="3">
    <source>
        <dbReference type="ARBA" id="ARBA00022692"/>
    </source>
</evidence>
<dbReference type="PROSITE" id="PS50929">
    <property type="entry name" value="ABC_TM1F"/>
    <property type="match status" value="1"/>
</dbReference>
<dbReference type="Pfam" id="PF00005">
    <property type="entry name" value="ABC_tran"/>
    <property type="match status" value="1"/>
</dbReference>
<dbReference type="SUPFAM" id="SSF52540">
    <property type="entry name" value="P-loop containing nucleoside triphosphate hydrolases"/>
    <property type="match status" value="1"/>
</dbReference>
<dbReference type="InterPro" id="IPR036640">
    <property type="entry name" value="ABC1_TM_sf"/>
</dbReference>
<dbReference type="InterPro" id="IPR011527">
    <property type="entry name" value="ABC1_TM_dom"/>
</dbReference>
<dbReference type="EMBL" id="LN483345">
    <property type="protein sequence ID" value="CDZ98848.1"/>
    <property type="molecule type" value="Genomic_DNA"/>
</dbReference>
<feature type="compositionally biased region" description="Basic and acidic residues" evidence="8">
    <location>
        <begin position="379"/>
        <end position="389"/>
    </location>
</feature>
<evidence type="ECO:0000259" key="10">
    <source>
        <dbReference type="PROSITE" id="PS50929"/>
    </source>
</evidence>
<evidence type="ECO:0000256" key="8">
    <source>
        <dbReference type="SAM" id="MobiDB-lite"/>
    </source>
</evidence>
<evidence type="ECO:0000256" key="4">
    <source>
        <dbReference type="ARBA" id="ARBA00022741"/>
    </source>
</evidence>
<sequence>MASGIFFGGTGLTGNLTMLCLLGYGGHLVSLGEISVGSLTSLLIYTGYVGGSVSGLTGFFTGLMKGVGAGSRVFELLDRVPAIKTDVGSVLPSSRNGDIVFEAVDFAYPSRKNAPVLQKVDLRIEQGTSVAIVGPSGSGKSSIHALLLRYYDPESGVVTFDGEDIRNFTTTSWRNKLGIVPQDPPLFTGTIAENISYGTPEASEADILRAAKQANCDFIFGLPEGLSTQIGKASLSGGQKQRISIARALLRNPSVLLLDEATSALDSAAEHQVNQAISSILAKSSITVILVAHRLSSISQAERVIVLENGRVTEEGLYADLSTRENSRFRDLMAAQLALEGRRPAVSSKAFLESALTEAEAEKEGTEESTVSVEVPTGKPEKGRQTASL</sequence>
<comment type="similarity">
    <text evidence="2">Belongs to the ABC transporter superfamily. ABCB family. Mitochondrial peptide exporter (TC 3.A.1.212) subfamily.</text>
</comment>
<protein>
    <submittedName>
        <fullName evidence="11">Atp-binding cassette transporter</fullName>
    </submittedName>
</protein>
<dbReference type="PROSITE" id="PS50893">
    <property type="entry name" value="ABC_TRANSPORTER_2"/>
    <property type="match status" value="1"/>
</dbReference>
<dbReference type="InterPro" id="IPR003439">
    <property type="entry name" value="ABC_transporter-like_ATP-bd"/>
</dbReference>
<comment type="subcellular location">
    <subcellularLocation>
        <location evidence="1">Membrane</location>
        <topology evidence="1">Multi-pass membrane protein</topology>
    </subcellularLocation>
</comment>
<dbReference type="InterPro" id="IPR039421">
    <property type="entry name" value="Type_1_exporter"/>
</dbReference>
<dbReference type="InterPro" id="IPR017871">
    <property type="entry name" value="ABC_transporter-like_CS"/>
</dbReference>
<feature type="domain" description="ABC transporter" evidence="9">
    <location>
        <begin position="99"/>
        <end position="334"/>
    </location>
</feature>
<accession>A0A0F7SMQ2</accession>
<evidence type="ECO:0000256" key="5">
    <source>
        <dbReference type="ARBA" id="ARBA00022840"/>
    </source>
</evidence>
<evidence type="ECO:0000256" key="1">
    <source>
        <dbReference type="ARBA" id="ARBA00004141"/>
    </source>
</evidence>
<feature type="domain" description="ABC transmembrane type-1" evidence="10">
    <location>
        <begin position="1"/>
        <end position="65"/>
    </location>
</feature>
<dbReference type="InterPro" id="IPR003593">
    <property type="entry name" value="AAA+_ATPase"/>
</dbReference>
<keyword evidence="6" id="KW-1133">Transmembrane helix</keyword>
<dbReference type="SMART" id="SM00382">
    <property type="entry name" value="AAA"/>
    <property type="match status" value="1"/>
</dbReference>
<name>A0A0F7SMQ2_PHARH</name>
<dbReference type="FunFam" id="3.40.50.300:FF:000218">
    <property type="entry name" value="Multidrug ABC transporter ATP-binding protein"/>
    <property type="match status" value="1"/>
</dbReference>
<dbReference type="GO" id="GO:0090374">
    <property type="term" value="P:oligopeptide export from mitochondrion"/>
    <property type="evidence" value="ECO:0007669"/>
    <property type="project" value="TreeGrafter"/>
</dbReference>
<dbReference type="GO" id="GO:0015421">
    <property type="term" value="F:ABC-type oligopeptide transporter activity"/>
    <property type="evidence" value="ECO:0007669"/>
    <property type="project" value="TreeGrafter"/>
</dbReference>
<keyword evidence="5 11" id="KW-0067">ATP-binding</keyword>
<evidence type="ECO:0000256" key="7">
    <source>
        <dbReference type="ARBA" id="ARBA00023136"/>
    </source>
</evidence>
<dbReference type="Gene3D" id="1.20.1560.10">
    <property type="entry name" value="ABC transporter type 1, transmembrane domain"/>
    <property type="match status" value="1"/>
</dbReference>
<evidence type="ECO:0000313" key="11">
    <source>
        <dbReference type="EMBL" id="CDZ98848.1"/>
    </source>
</evidence>
<dbReference type="PROSITE" id="PS00211">
    <property type="entry name" value="ABC_TRANSPORTER_1"/>
    <property type="match status" value="1"/>
</dbReference>
<keyword evidence="7" id="KW-0472">Membrane</keyword>
<proteinExistence type="inferred from homology"/>
<keyword evidence="4" id="KW-0547">Nucleotide-binding</keyword>
<keyword evidence="3" id="KW-0812">Transmembrane</keyword>
<reference evidence="11" key="1">
    <citation type="submission" date="2014-08" db="EMBL/GenBank/DDBJ databases">
        <authorList>
            <person name="Sharma Rahul"/>
            <person name="Thines Marco"/>
        </authorList>
    </citation>
    <scope>NUCLEOTIDE SEQUENCE</scope>
</reference>
<dbReference type="InterPro" id="IPR027417">
    <property type="entry name" value="P-loop_NTPase"/>
</dbReference>
<evidence type="ECO:0000259" key="9">
    <source>
        <dbReference type="PROSITE" id="PS50893"/>
    </source>
</evidence>
<dbReference type="SUPFAM" id="SSF90123">
    <property type="entry name" value="ABC transporter transmembrane region"/>
    <property type="match status" value="1"/>
</dbReference>
<evidence type="ECO:0000256" key="2">
    <source>
        <dbReference type="ARBA" id="ARBA00005580"/>
    </source>
</evidence>
<evidence type="ECO:0000256" key="6">
    <source>
        <dbReference type="ARBA" id="ARBA00022989"/>
    </source>
</evidence>
<feature type="region of interest" description="Disordered" evidence="8">
    <location>
        <begin position="357"/>
        <end position="389"/>
    </location>
</feature>